<gene>
    <name evidence="5" type="ORF">E7747_07620</name>
</gene>
<reference evidence="6" key="1">
    <citation type="submission" date="2019-02" db="EMBL/GenBank/DDBJ databases">
        <title>Isolation and identification of novel species under the genus Muribaculum.</title>
        <authorList>
            <person name="Miyake S."/>
            <person name="Ding Y."/>
            <person name="Low A."/>
            <person name="Soh M."/>
            <person name="Seedorf H."/>
        </authorList>
    </citation>
    <scope>NUCLEOTIDE SEQUENCE [LARGE SCALE GENOMIC DNA]</scope>
    <source>
        <strain evidence="6">H5</strain>
    </source>
</reference>
<keyword evidence="6" id="KW-1185">Reference proteome</keyword>
<keyword evidence="3" id="KW-0472">Membrane</keyword>
<protein>
    <submittedName>
        <fullName evidence="5">Phage tail tape measure protein</fullName>
    </submittedName>
</protein>
<evidence type="ECO:0000313" key="6">
    <source>
        <dbReference type="Proteomes" id="UP000297149"/>
    </source>
</evidence>
<evidence type="ECO:0000259" key="4">
    <source>
        <dbReference type="Pfam" id="PF10145"/>
    </source>
</evidence>
<name>A0A4P7W2H4_9BACT</name>
<feature type="transmembrane region" description="Helical" evidence="3">
    <location>
        <begin position="577"/>
        <end position="598"/>
    </location>
</feature>
<feature type="region of interest" description="Disordered" evidence="2">
    <location>
        <begin position="887"/>
        <end position="927"/>
    </location>
</feature>
<dbReference type="KEGG" id="ddb:E7747_07620"/>
<dbReference type="EMBL" id="CP039396">
    <property type="protein sequence ID" value="QCD42151.1"/>
    <property type="molecule type" value="Genomic_DNA"/>
</dbReference>
<evidence type="ECO:0000256" key="2">
    <source>
        <dbReference type="SAM" id="MobiDB-lite"/>
    </source>
</evidence>
<keyword evidence="1" id="KW-0175">Coiled coil</keyword>
<dbReference type="NCBIfam" id="TIGR01760">
    <property type="entry name" value="tape_meas_TP901"/>
    <property type="match status" value="1"/>
</dbReference>
<feature type="coiled-coil region" evidence="1">
    <location>
        <begin position="187"/>
        <end position="214"/>
    </location>
</feature>
<organism evidence="5 6">
    <name type="scientific">Duncaniella dubosii</name>
    <dbReference type="NCBI Taxonomy" id="2518971"/>
    <lineage>
        <taxon>Bacteria</taxon>
        <taxon>Pseudomonadati</taxon>
        <taxon>Bacteroidota</taxon>
        <taxon>Bacteroidia</taxon>
        <taxon>Bacteroidales</taxon>
        <taxon>Muribaculaceae</taxon>
        <taxon>Duncaniella</taxon>
    </lineage>
</organism>
<feature type="compositionally biased region" description="Polar residues" evidence="2">
    <location>
        <begin position="889"/>
        <end position="912"/>
    </location>
</feature>
<evidence type="ECO:0000256" key="3">
    <source>
        <dbReference type="SAM" id="Phobius"/>
    </source>
</evidence>
<feature type="domain" description="Phage tail tape measure protein" evidence="4">
    <location>
        <begin position="282"/>
        <end position="465"/>
    </location>
</feature>
<sequence>MSGINETATVTLNVNGAQAKQMMSELDTKIKATEQTIEELKNKIKDPKALENAQNQLNDYNTRLWAVMDNAARTKTAINEMKASGASPEELEAAKSQLKKYSTEIGHLKRAVKDAKTELDKFEPKTLEKARKELSSYKKQLEGIKSATEGVTQALGSLDTATPRQLEKALRTLNKQLKGLTPGTEVWNSHVEQIQSLKARLAELKDEIDGQQSAWSRFQDWALGAWPAIDLLQQWGGNAFDIMRGAVDAYADMDQEMANVRKFTGMTAEAVDDLNVEFKKIDTRTSRENLNKLAQEAGRLGKTSKDDILGFVKAADKINVALDDLGSDATLKLSKLTGVFGDESRYGTEQSLLKVGSVINELSQNCSASAPYLADFASRMGGVGAQANMTIPQIMAFGAVLDSNGQQVEASSTALSQVIVRMMQEPAKYAKVAGLDVKKFTQMLKTDVNSALILFLETLQKAGGMDTLSPMFKDMGENGSRAIAALSTLATHIDQVKAQQEVANVAFAEGTSIDKEFAVQNETVQASLEKAKNAVNELRVELGQRLSPLMSHMISSTSAMTRGLLTLIKFCFEYKGVILTLSATLLAYIATVKAYVAAKAIENAVEQTGLRLKALVRPLVLATSLAYYKLTKNVTKAAVAQRLLNASISVSPIGLMITAITTAIGLLWTYSSRAKKAAEEQSRLRKEAEAYKKSISDISLASEQYAQEEKSRLDMLYRAAMSEATSKQERIKASRELISLYPDYFKNLSAEDIMLGNAKDRYDELTRSIIENARARAAADLVYKNQQEILEIEQNIIDGETTQIRLAEERDAARLKVDKTPDATGLMSTGMAQHAAYAEAMTAYVEAENALIDKGNEVQDLYDKRRALEEANEDLIQKFGPAALAAASKPQSGLTPESVENPSPTGYVSQVQADKERKKKEAEERRAAAKAKKEFKAELDSYKAQRSASDRQVLELYKSGVIEYDELLRRRHENELKYYDSSISHFQKTFSDQKDTYLQDDKDYQKLLLDREKSDEKYEQNRTALALQSINRRKNAEEQDAQHMFDVKSDPTVQDEIALQTELYRIRRTALDDKLALYTEGSKEHADVRFEIESLEKERELTLNKTYFKAVSTFREAYDKKSAAERFRLEKATLDALLKANIVSAEQYARYLKGLSDKYSSELPGSSPVASAAEAAAKYEAEKKQLQDALAEGLVSSEEFYDRLASIGEEARKTIFDGLRSSAGEWNAMLYNIADSFKCLLDGLEGSLAGTLERIGQCTAAVSAAVTAGMQVATEYAKADAEIRINTIEKRYEKEIENAQGNSYKVTKLEKEKEEKIAKIKNDVTKKQYAMQVAQAFADTAANALKAYGSAQVLPFPASQIVGAMAAAVATAQGLAQIAVIKKQRQAAEAQGYAEGGFTKPGGKYEPAGIVHAGEWVASQKLLASPVARPMIEALDYAQRTNTVGSLRPDDVSRAITANNSLVRIAENDGSPALIVAAAMQMSRTVDNLTDRLNQPFITVNTVTGDQGIKQAEDEYSRLINNKSPKSRKNAANH</sequence>
<dbReference type="Gene3D" id="1.10.287.1490">
    <property type="match status" value="1"/>
</dbReference>
<dbReference type="Pfam" id="PF10145">
    <property type="entry name" value="PhageMin_Tail"/>
    <property type="match status" value="1"/>
</dbReference>
<evidence type="ECO:0000313" key="5">
    <source>
        <dbReference type="EMBL" id="QCD42151.1"/>
    </source>
</evidence>
<proteinExistence type="predicted"/>
<keyword evidence="3" id="KW-0812">Transmembrane</keyword>
<feature type="transmembrane region" description="Helical" evidence="3">
    <location>
        <begin position="648"/>
        <end position="670"/>
    </location>
</feature>
<dbReference type="InterPro" id="IPR010090">
    <property type="entry name" value="Phage_tape_meas"/>
</dbReference>
<feature type="coiled-coil region" evidence="1">
    <location>
        <begin position="23"/>
        <end position="147"/>
    </location>
</feature>
<accession>A0A4P7W2H4</accession>
<dbReference type="RefSeq" id="WP_136415143.1">
    <property type="nucleotide sequence ID" value="NZ_CAXHQF010000003.1"/>
</dbReference>
<dbReference type="Proteomes" id="UP000297149">
    <property type="component" value="Chromosome"/>
</dbReference>
<feature type="compositionally biased region" description="Basic and acidic residues" evidence="2">
    <location>
        <begin position="913"/>
        <end position="927"/>
    </location>
</feature>
<keyword evidence="3" id="KW-1133">Transmembrane helix</keyword>
<evidence type="ECO:0000256" key="1">
    <source>
        <dbReference type="SAM" id="Coils"/>
    </source>
</evidence>